<proteinExistence type="predicted"/>
<protein>
    <submittedName>
        <fullName evidence="1">Uncharacterized protein</fullName>
    </submittedName>
</protein>
<dbReference type="HOGENOM" id="CLU_1342800_0_0_6"/>
<name>Q3BTG4_XANE5</name>
<organism evidence="2">
    <name type="scientific">Xanthomonas euvesicatoria pv. vesicatoria (strain 85-10)</name>
    <name type="common">Xanthomonas campestris pv. vesicatoria</name>
    <dbReference type="NCBI Taxonomy" id="316273"/>
    <lineage>
        <taxon>Bacteria</taxon>
        <taxon>Pseudomonadati</taxon>
        <taxon>Pseudomonadota</taxon>
        <taxon>Gammaproteobacteria</taxon>
        <taxon>Lysobacterales</taxon>
        <taxon>Lysobacteraceae</taxon>
        <taxon>Xanthomonas</taxon>
    </lineage>
</organism>
<dbReference type="KEGG" id="xcv:XCV2218"/>
<sequence>MRVMGEQPKNGLASLWALAGEPSLTEAIERKKAEKARQEAEDRAFHDYCYKRLARFKNWAMKQDKEALAEHLSLAALLLIEKKKTERVVQNSASLREEMIYVLEKENGVRKAHEAAAMEIAKDQIRELLIHKDARRRGADVTNRARRTAQEAVKEHWDRMPVREQAAHGAVIRFANRIAPKVPGTTVDGIRRWVAKWRRQPSNR</sequence>
<dbReference type="AlphaFoldDB" id="Q3BTG4"/>
<dbReference type="Proteomes" id="UP000007069">
    <property type="component" value="Chromosome"/>
</dbReference>
<evidence type="ECO:0000313" key="2">
    <source>
        <dbReference type="Proteomes" id="UP000007069"/>
    </source>
</evidence>
<gene>
    <name evidence="1" type="ordered locus">XCV2218</name>
</gene>
<dbReference type="EMBL" id="AM039952">
    <property type="protein sequence ID" value="CAJ23895.1"/>
    <property type="molecule type" value="Genomic_DNA"/>
</dbReference>
<reference evidence="1 2" key="1">
    <citation type="journal article" date="2005" name="J. Bacteriol.">
        <title>Insights into genome plasticity and pathogenicity of the plant pathogenic Bacterium Xanthomonas campestris pv. vesicatoria revealed by the complete genome sequence.</title>
        <authorList>
            <person name="Thieme F."/>
            <person name="Koebnik R."/>
            <person name="Bekel T."/>
            <person name="Berger C."/>
            <person name="Boch J."/>
            <person name="Buettner D."/>
            <person name="Caldana C."/>
            <person name="Gaigalat L."/>
            <person name="Goesmann A."/>
            <person name="Kay S."/>
            <person name="Kirchner O."/>
            <person name="Lanz C."/>
            <person name="Linke B."/>
            <person name="McHardy A.C."/>
            <person name="Meyer F."/>
            <person name="Mittenhuber G."/>
            <person name="Nies D.H."/>
            <person name="Niesbach-Kloesgen U."/>
            <person name="Patschkowski T."/>
            <person name="Rueckert C."/>
            <person name="Rupp O."/>
            <person name="Schneicker S."/>
            <person name="Schuster S.C."/>
            <person name="Vorhoelter F.J."/>
            <person name="Weber E."/>
            <person name="Puehler A."/>
            <person name="Bonas U."/>
            <person name="Bartels D."/>
            <person name="Kaiser O."/>
        </authorList>
    </citation>
    <scope>NUCLEOTIDE SEQUENCE [LARGE SCALE GENOMIC DNA]</scope>
    <source>
        <strain evidence="1 2">85-10</strain>
    </source>
</reference>
<evidence type="ECO:0000313" key="1">
    <source>
        <dbReference type="EMBL" id="CAJ23895.1"/>
    </source>
</evidence>
<accession>Q3BTG4</accession>